<proteinExistence type="predicted"/>
<dbReference type="Pfam" id="PF05705">
    <property type="entry name" value="DUF829"/>
    <property type="match status" value="1"/>
</dbReference>
<reference evidence="8" key="2">
    <citation type="submission" date="2016-04" db="EMBL/GenBank/DDBJ databases">
        <authorList>
            <person name="Evans L.H."/>
            <person name="Alamgir A."/>
            <person name="Owens N."/>
            <person name="Weber N.D."/>
            <person name="Virtaneva K."/>
            <person name="Barbian K."/>
            <person name="Babar A."/>
            <person name="Rosenke K."/>
        </authorList>
    </citation>
    <scope>NUCLEOTIDE SEQUENCE</scope>
    <source>
        <strain evidence="8">UB2112</strain>
    </source>
</reference>
<evidence type="ECO:0000256" key="6">
    <source>
        <dbReference type="ARBA" id="ARBA00037847"/>
    </source>
</evidence>
<evidence type="ECO:0000256" key="7">
    <source>
        <dbReference type="SAM" id="MobiDB-lite"/>
    </source>
</evidence>
<feature type="compositionally biased region" description="Low complexity" evidence="7">
    <location>
        <begin position="38"/>
        <end position="52"/>
    </location>
</feature>
<evidence type="ECO:0000313" key="9">
    <source>
        <dbReference type="EMBL" id="SYW73879.1"/>
    </source>
</evidence>
<feature type="region of interest" description="Disordered" evidence="7">
    <location>
        <begin position="299"/>
        <end position="326"/>
    </location>
</feature>
<feature type="compositionally biased region" description="Polar residues" evidence="7">
    <location>
        <begin position="229"/>
        <end position="246"/>
    </location>
</feature>
<accession>A0A1K0H6Z2</accession>
<feature type="compositionally biased region" description="Polar residues" evidence="7">
    <location>
        <begin position="305"/>
        <end position="319"/>
    </location>
</feature>
<dbReference type="GO" id="GO:0031965">
    <property type="term" value="C:nuclear membrane"/>
    <property type="evidence" value="ECO:0007669"/>
    <property type="project" value="UniProtKB-SubCell"/>
</dbReference>
<reference evidence="10" key="1">
    <citation type="submission" date="2016-04" db="EMBL/GenBank/DDBJ databases">
        <authorList>
            <person name="Guldener U."/>
            <person name="Guldener U."/>
        </authorList>
    </citation>
    <scope>NUCLEOTIDE SEQUENCE [LARGE SCALE GENOMIC DNA]</scope>
    <source>
        <strain evidence="10">UB2112</strain>
    </source>
</reference>
<dbReference type="EMBL" id="LT558127">
    <property type="protein sequence ID" value="SAM83557.1"/>
    <property type="molecule type" value="Genomic_DNA"/>
</dbReference>
<evidence type="ECO:0000256" key="1">
    <source>
        <dbReference type="ARBA" id="ARBA00004126"/>
    </source>
</evidence>
<feature type="compositionally biased region" description="Low complexity" evidence="7">
    <location>
        <begin position="140"/>
        <end position="176"/>
    </location>
</feature>
<feature type="compositionally biased region" description="Polar residues" evidence="7">
    <location>
        <begin position="54"/>
        <end position="71"/>
    </location>
</feature>
<feature type="compositionally biased region" description="Low complexity" evidence="7">
    <location>
        <begin position="1"/>
        <end position="22"/>
    </location>
</feature>
<keyword evidence="11" id="KW-1185">Reference proteome</keyword>
<organism evidence="8 10">
    <name type="scientific">Ustilago bromivora</name>
    <dbReference type="NCBI Taxonomy" id="307758"/>
    <lineage>
        <taxon>Eukaryota</taxon>
        <taxon>Fungi</taxon>
        <taxon>Dikarya</taxon>
        <taxon>Basidiomycota</taxon>
        <taxon>Ustilaginomycotina</taxon>
        <taxon>Ustilaginomycetes</taxon>
        <taxon>Ustilaginales</taxon>
        <taxon>Ustilaginaceae</taxon>
        <taxon>Ustilago</taxon>
    </lineage>
</organism>
<keyword evidence="4" id="KW-0472">Membrane</keyword>
<feature type="region of interest" description="Disordered" evidence="7">
    <location>
        <begin position="1"/>
        <end position="257"/>
    </location>
</feature>
<evidence type="ECO:0000256" key="4">
    <source>
        <dbReference type="ARBA" id="ARBA00023136"/>
    </source>
</evidence>
<name>A0A1K0H6Z2_9BASI</name>
<dbReference type="PANTHER" id="PTHR12265">
    <property type="entry name" value="TRANSMEMBRANE PROTEIN 53"/>
    <property type="match status" value="1"/>
</dbReference>
<comment type="subcellular location">
    <subcellularLocation>
        <location evidence="6">Endomembrane system</location>
        <topology evidence="6">Single-pass membrane protein</topology>
    </subcellularLocation>
    <subcellularLocation>
        <location evidence="1">Nucleus membrane</location>
    </subcellularLocation>
</comment>
<evidence type="ECO:0000313" key="8">
    <source>
        <dbReference type="EMBL" id="SAM83557.1"/>
    </source>
</evidence>
<dbReference type="AlphaFoldDB" id="A0A1K0H6Z2"/>
<dbReference type="OrthoDB" id="77878at2759"/>
<evidence type="ECO:0000256" key="5">
    <source>
        <dbReference type="ARBA" id="ARBA00023242"/>
    </source>
</evidence>
<feature type="compositionally biased region" description="Low complexity" evidence="7">
    <location>
        <begin position="212"/>
        <end position="228"/>
    </location>
</feature>
<feature type="compositionally biased region" description="Low complexity" evidence="7">
    <location>
        <begin position="75"/>
        <end position="95"/>
    </location>
</feature>
<keyword evidence="2" id="KW-0812">Transmembrane</keyword>
<dbReference type="PANTHER" id="PTHR12265:SF30">
    <property type="entry name" value="TRANSMEMBRANE PROTEIN 53"/>
    <property type="match status" value="1"/>
</dbReference>
<keyword evidence="3" id="KW-1133">Transmembrane helix</keyword>
<evidence type="ECO:0000256" key="2">
    <source>
        <dbReference type="ARBA" id="ARBA00022692"/>
    </source>
</evidence>
<dbReference type="InterPro" id="IPR008547">
    <property type="entry name" value="DUF829_TMEM53"/>
</dbReference>
<gene>
    <name evidence="9" type="ORF">UBRO2_00154</name>
    <name evidence="8" type="ORF">UBRO_06735</name>
</gene>
<reference evidence="9" key="3">
    <citation type="submission" date="2018-08" db="EMBL/GenBank/DDBJ databases">
        <authorList>
            <person name="Guldener U."/>
        </authorList>
    </citation>
    <scope>NUCLEOTIDE SEQUENCE</scope>
    <source>
        <strain evidence="9">UB2</strain>
    </source>
</reference>
<evidence type="ECO:0000256" key="3">
    <source>
        <dbReference type="ARBA" id="ARBA00022989"/>
    </source>
</evidence>
<dbReference type="Proteomes" id="UP000179920">
    <property type="component" value="Chromosome XI"/>
</dbReference>
<dbReference type="EMBL" id="ULHB01000001">
    <property type="protein sequence ID" value="SYW73879.1"/>
    <property type="molecule type" value="Genomic_DNA"/>
</dbReference>
<sequence length="728" mass="77395">MPQTNSSNKSGKQSKAAKAAKAILHPKSTIAAAKANHSRSSSVDSANVSDASKPTKSPASSIKKTPSNASIASGAARALSNPPSASASPARNTASLPTSAQAPSSLGPPVNNDLLSMKKLAIERTKSAQQTPPTAPASLPPAVAALSAPPRASPAAIPVAQSTSASSTAAPVSAAADVPYTIEETPVESQVNNAPVEPLLSAHTDKTPALDPSVSAPTVTASTVTRSSLGQKSAPSAQADNLVSSHDLQDPKAKATQQFASEVAEALANSTLDPQQVSSDAAAAPTPIALTIVNKAAEVVDSTEPDSTPSLANTSTSKSTEAEPASAEDFAATVAAVVKVSSYTPPELSRVQDNTFVSRPTDPSRAGIHKLDASTLPSPLRRIDRQRGVVHSPSHVIIFGWMGASIRLVSKYAQPYTVLFPDATIFIQLSDGKSYLARENVGREQLQHVIAGISSSSNAPEKGFKEVQTKDVGDSTITLIDHSEARSSSSSEDGKEAAQVGGFVIHSFSDGGAGNLALFLDEMARRKGASARVHSLIMDSSPGKSNPKTGSIAFTMHLANRACLRAIVRFFIYLGLYLLKICTKLTGQPQRGELMRKRLNSLRSWSWVTASHTPKPQQVEKKADADYPPRMYMYTKADQLIPWQFVEEHAQDLARIREVQQGLVQMENESEREKLLEAVREGKTRSESEYKVELRRWDTPPHCSIGRSDFEVYWAAVIDFYTNVLSRE</sequence>
<evidence type="ECO:0000313" key="10">
    <source>
        <dbReference type="Proteomes" id="UP000179920"/>
    </source>
</evidence>
<dbReference type="Proteomes" id="UP000658997">
    <property type="component" value="Unassembled WGS sequence"/>
</dbReference>
<keyword evidence="5" id="KW-0539">Nucleus</keyword>
<evidence type="ECO:0000313" key="11">
    <source>
        <dbReference type="Proteomes" id="UP000658997"/>
    </source>
</evidence>
<protein>
    <submittedName>
        <fullName evidence="8">Uncharacterized protein</fullName>
    </submittedName>
</protein>